<keyword evidence="3" id="KW-1185">Reference proteome</keyword>
<reference evidence="2 3" key="1">
    <citation type="submission" date="2024-01" db="EMBL/GenBank/DDBJ databases">
        <title>A draft genome for the cacao thread blight pathogen Marasmiellus scandens.</title>
        <authorList>
            <person name="Baruah I.K."/>
            <person name="Leung J."/>
            <person name="Bukari Y."/>
            <person name="Amoako-Attah I."/>
            <person name="Meinhardt L.W."/>
            <person name="Bailey B.A."/>
            <person name="Cohen S.P."/>
        </authorList>
    </citation>
    <scope>NUCLEOTIDE SEQUENCE [LARGE SCALE GENOMIC DNA]</scope>
    <source>
        <strain evidence="2 3">GH-19</strain>
    </source>
</reference>
<comment type="caution">
    <text evidence="2">The sequence shown here is derived from an EMBL/GenBank/DDBJ whole genome shotgun (WGS) entry which is preliminary data.</text>
</comment>
<gene>
    <name evidence="2" type="ORF">VKT23_006608</name>
</gene>
<feature type="compositionally biased region" description="Polar residues" evidence="1">
    <location>
        <begin position="47"/>
        <end position="66"/>
    </location>
</feature>
<feature type="region of interest" description="Disordered" evidence="1">
    <location>
        <begin position="32"/>
        <end position="66"/>
    </location>
</feature>
<name>A0ABR1JP36_9AGAR</name>
<evidence type="ECO:0000256" key="1">
    <source>
        <dbReference type="SAM" id="MobiDB-lite"/>
    </source>
</evidence>
<proteinExistence type="predicted"/>
<dbReference type="EMBL" id="JBANRG010000008">
    <property type="protein sequence ID" value="KAK7464439.1"/>
    <property type="molecule type" value="Genomic_DNA"/>
</dbReference>
<organism evidence="2 3">
    <name type="scientific">Marasmiellus scandens</name>
    <dbReference type="NCBI Taxonomy" id="2682957"/>
    <lineage>
        <taxon>Eukaryota</taxon>
        <taxon>Fungi</taxon>
        <taxon>Dikarya</taxon>
        <taxon>Basidiomycota</taxon>
        <taxon>Agaricomycotina</taxon>
        <taxon>Agaricomycetes</taxon>
        <taxon>Agaricomycetidae</taxon>
        <taxon>Agaricales</taxon>
        <taxon>Marasmiineae</taxon>
        <taxon>Omphalotaceae</taxon>
        <taxon>Marasmiellus</taxon>
    </lineage>
</organism>
<evidence type="ECO:0000313" key="3">
    <source>
        <dbReference type="Proteomes" id="UP001498398"/>
    </source>
</evidence>
<dbReference type="Proteomes" id="UP001498398">
    <property type="component" value="Unassembled WGS sequence"/>
</dbReference>
<evidence type="ECO:0000313" key="2">
    <source>
        <dbReference type="EMBL" id="KAK7464439.1"/>
    </source>
</evidence>
<protein>
    <submittedName>
        <fullName evidence="2">Uncharacterized protein</fullName>
    </submittedName>
</protein>
<accession>A0ABR1JP36</accession>
<sequence length="113" mass="12548">MKRHRSDISHHQEIKHDEPTITFNVVQLCSTSSDSDANGELDHGEETPTNGENDSNALSVTGSSRSAKVKTTTVTGIVRLGQSKLGHRLYFMDWAYSPSSDPLMRKSYLLRKG</sequence>